<dbReference type="SUPFAM" id="SSF52317">
    <property type="entry name" value="Class I glutamine amidotransferase-like"/>
    <property type="match status" value="1"/>
</dbReference>
<dbReference type="AlphaFoldDB" id="A0A1M6YZC1"/>
<dbReference type="PANTHER" id="PTHR37464">
    <property type="entry name" value="BLL2463 PROTEIN"/>
    <property type="match status" value="1"/>
</dbReference>
<keyword evidence="1" id="KW-0472">Membrane</keyword>
<proteinExistence type="predicted"/>
<protein>
    <submittedName>
        <fullName evidence="3">N-terminal double-transmembrane domain-containing protein</fullName>
    </submittedName>
</protein>
<feature type="transmembrane region" description="Helical" evidence="1">
    <location>
        <begin position="6"/>
        <end position="24"/>
    </location>
</feature>
<dbReference type="InterPro" id="IPR011933">
    <property type="entry name" value="Double_TM_dom"/>
</dbReference>
<accession>A0A1M6YZC1</accession>
<gene>
    <name evidence="3" type="ORF">SAMN05443669_100456</name>
</gene>
<feature type="transmembrane region" description="Helical" evidence="1">
    <location>
        <begin position="619"/>
        <end position="641"/>
    </location>
</feature>
<evidence type="ECO:0000313" key="4">
    <source>
        <dbReference type="Proteomes" id="UP000184260"/>
    </source>
</evidence>
<keyword evidence="1 3" id="KW-0812">Transmembrane</keyword>
<evidence type="ECO:0000259" key="2">
    <source>
        <dbReference type="Pfam" id="PF07584"/>
    </source>
</evidence>
<dbReference type="STRING" id="69322.SAMN05443669_100456"/>
<dbReference type="InterPro" id="IPR024163">
    <property type="entry name" value="Aerotolerance_reg_N"/>
</dbReference>
<reference evidence="4" key="1">
    <citation type="submission" date="2016-11" db="EMBL/GenBank/DDBJ databases">
        <authorList>
            <person name="Varghese N."/>
            <person name="Submissions S."/>
        </authorList>
    </citation>
    <scope>NUCLEOTIDE SEQUENCE [LARGE SCALE GENOMIC DNA]</scope>
    <source>
        <strain evidence="4">DSM 3661</strain>
    </source>
</reference>
<dbReference type="InterPro" id="IPR036465">
    <property type="entry name" value="vWFA_dom_sf"/>
</dbReference>
<evidence type="ECO:0000256" key="1">
    <source>
        <dbReference type="SAM" id="Phobius"/>
    </source>
</evidence>
<feature type="transmembrane region" description="Helical" evidence="1">
    <location>
        <begin position="56"/>
        <end position="78"/>
    </location>
</feature>
<dbReference type="Gene3D" id="3.40.50.410">
    <property type="entry name" value="von Willebrand factor, type A domain"/>
    <property type="match status" value="1"/>
</dbReference>
<dbReference type="OrthoDB" id="9810200at2"/>
<keyword evidence="1" id="KW-1133">Transmembrane helix</keyword>
<sequence length="642" mass="73465">MHFKHPENLYFLFALIIPIVVHLFQLRRFKKEYFTNVRFLKALSIQTRKSSKIKKWLLLACRLLLLFFVIIAFTQPFFESKDNKNANNELYIILDNSFSMQAKGKKGELLKRAVQDLLEETPKNKNFSLLTNEENYWNTDIKSIRATLQNLKHSASPFQLDNILAQLKAHKSAYKKDIIIITDGIGLDQKQLKNVALKDDPIFIIPKAEQKNNVSIDSVFIDKTLNDFYEISIQLSGYGEDFDPIPVSLYNNNTLIAKTTVPLETSKKRINFTIPKQAFHGYVSIIDNGLTYDNTYYFSISKIKKTNVISIGEPAKNNFLSRIYTAEEFNFNTSTLSALDYNKLEDQDAIVLNELDEIPQALTTTLKSFVQKGGNLILIPSAEGSITNLNSFVSNFGSLKFNTLENNEKQITKINFNHPIYNSVFEKKVINFQYPKTKKSFSLTSSNPAVLSYEDQSIFLTSTNNPSGKVAVFAAPISLENSNFQQSPLIVPTFYKMAMYNPNNGIDALIIGNNTPHWTEVSLDKDAILTVQGSDEEFIPLQQILTNKVKMTFNDFPKQAGNFKILRKKEWIENISFNYGRTESDLASANQSNFSDFKTTESIQSFFDTLQSDRTDNQIWKWFVIFALLFLIAEMAIIRFVK</sequence>
<dbReference type="InterPro" id="IPR029062">
    <property type="entry name" value="Class_I_gatase-like"/>
</dbReference>
<feature type="domain" description="Aerotolerance regulator N-terminal" evidence="2">
    <location>
        <begin position="1"/>
        <end position="76"/>
    </location>
</feature>
<dbReference type="Pfam" id="PF07584">
    <property type="entry name" value="BatA"/>
    <property type="match status" value="1"/>
</dbReference>
<evidence type="ECO:0000313" key="3">
    <source>
        <dbReference type="EMBL" id="SHL23473.1"/>
    </source>
</evidence>
<dbReference type="SUPFAM" id="SSF53300">
    <property type="entry name" value="vWA-like"/>
    <property type="match status" value="1"/>
</dbReference>
<dbReference type="NCBIfam" id="TIGR02226">
    <property type="entry name" value="two_anch"/>
    <property type="match status" value="1"/>
</dbReference>
<dbReference type="Proteomes" id="UP000184260">
    <property type="component" value="Unassembled WGS sequence"/>
</dbReference>
<keyword evidence="4" id="KW-1185">Reference proteome</keyword>
<name>A0A1M6YZC1_9FLAO</name>
<dbReference type="PANTHER" id="PTHR37464:SF1">
    <property type="entry name" value="BLL2463 PROTEIN"/>
    <property type="match status" value="1"/>
</dbReference>
<organism evidence="3 4">
    <name type="scientific">Flavobacterium xanthum</name>
    <dbReference type="NCBI Taxonomy" id="69322"/>
    <lineage>
        <taxon>Bacteria</taxon>
        <taxon>Pseudomonadati</taxon>
        <taxon>Bacteroidota</taxon>
        <taxon>Flavobacteriia</taxon>
        <taxon>Flavobacteriales</taxon>
        <taxon>Flavobacteriaceae</taxon>
        <taxon>Flavobacterium</taxon>
    </lineage>
</organism>
<dbReference type="EMBL" id="FRBU01000004">
    <property type="protein sequence ID" value="SHL23473.1"/>
    <property type="molecule type" value="Genomic_DNA"/>
</dbReference>
<dbReference type="RefSeq" id="WP_073351675.1">
    <property type="nucleotide sequence ID" value="NZ_FRBU01000004.1"/>
</dbReference>